<accession>A0A371H6F0</accession>
<sequence>MSSDSADLVNFVDISDEARSDSSWKESQQTKDEFDSRQQSPHSNRVGQPTPSTNEKDVPPQQSICFLGGSLAISSDHSQESQCRIGGEIARIIKKTESNHPGRDKKGSHQATCTRDHLPHLKQPMGKSDSSST</sequence>
<dbReference type="Proteomes" id="UP000257109">
    <property type="component" value="Unassembled WGS sequence"/>
</dbReference>
<comment type="caution">
    <text evidence="2">The sequence shown here is derived from an EMBL/GenBank/DDBJ whole genome shotgun (WGS) entry which is preliminary data.</text>
</comment>
<feature type="region of interest" description="Disordered" evidence="1">
    <location>
        <begin position="1"/>
        <end position="63"/>
    </location>
</feature>
<evidence type="ECO:0000313" key="2">
    <source>
        <dbReference type="EMBL" id="RDX98253.1"/>
    </source>
</evidence>
<keyword evidence="3" id="KW-1185">Reference proteome</keyword>
<feature type="non-terminal residue" evidence="2">
    <location>
        <position position="1"/>
    </location>
</feature>
<evidence type="ECO:0000313" key="3">
    <source>
        <dbReference type="Proteomes" id="UP000257109"/>
    </source>
</evidence>
<organism evidence="2 3">
    <name type="scientific">Mucuna pruriens</name>
    <name type="common">Velvet bean</name>
    <name type="synonym">Dolichos pruriens</name>
    <dbReference type="NCBI Taxonomy" id="157652"/>
    <lineage>
        <taxon>Eukaryota</taxon>
        <taxon>Viridiplantae</taxon>
        <taxon>Streptophyta</taxon>
        <taxon>Embryophyta</taxon>
        <taxon>Tracheophyta</taxon>
        <taxon>Spermatophyta</taxon>
        <taxon>Magnoliopsida</taxon>
        <taxon>eudicotyledons</taxon>
        <taxon>Gunneridae</taxon>
        <taxon>Pentapetalae</taxon>
        <taxon>rosids</taxon>
        <taxon>fabids</taxon>
        <taxon>Fabales</taxon>
        <taxon>Fabaceae</taxon>
        <taxon>Papilionoideae</taxon>
        <taxon>50 kb inversion clade</taxon>
        <taxon>NPAAA clade</taxon>
        <taxon>indigoferoid/millettioid clade</taxon>
        <taxon>Phaseoleae</taxon>
        <taxon>Mucuna</taxon>
    </lineage>
</organism>
<evidence type="ECO:0000256" key="1">
    <source>
        <dbReference type="SAM" id="MobiDB-lite"/>
    </source>
</evidence>
<dbReference type="EMBL" id="QJKJ01003488">
    <property type="protein sequence ID" value="RDX98253.1"/>
    <property type="molecule type" value="Genomic_DNA"/>
</dbReference>
<proteinExistence type="predicted"/>
<dbReference type="AlphaFoldDB" id="A0A371H6F0"/>
<protein>
    <submittedName>
        <fullName evidence="2">Uncharacterized protein</fullName>
    </submittedName>
</protein>
<feature type="region of interest" description="Disordered" evidence="1">
    <location>
        <begin position="76"/>
        <end position="133"/>
    </location>
</feature>
<gene>
    <name evidence="2" type="ORF">CR513_18863</name>
</gene>
<feature type="compositionally biased region" description="Polar residues" evidence="1">
    <location>
        <begin position="37"/>
        <end position="53"/>
    </location>
</feature>
<name>A0A371H6F0_MUCPR</name>
<reference evidence="2" key="1">
    <citation type="submission" date="2018-05" db="EMBL/GenBank/DDBJ databases">
        <title>Draft genome of Mucuna pruriens seed.</title>
        <authorList>
            <person name="Nnadi N.E."/>
            <person name="Vos R."/>
            <person name="Hasami M.H."/>
            <person name="Devisetty U.K."/>
            <person name="Aguiy J.C."/>
        </authorList>
    </citation>
    <scope>NUCLEOTIDE SEQUENCE [LARGE SCALE GENOMIC DNA]</scope>
    <source>
        <strain evidence="2">JCA_2017</strain>
    </source>
</reference>
<feature type="compositionally biased region" description="Basic and acidic residues" evidence="1">
    <location>
        <begin position="16"/>
        <end position="36"/>
    </location>
</feature>
<feature type="compositionally biased region" description="Basic and acidic residues" evidence="1">
    <location>
        <begin position="94"/>
        <end position="107"/>
    </location>
</feature>